<dbReference type="Proteomes" id="UP000279235">
    <property type="component" value="Unassembled WGS sequence"/>
</dbReference>
<organism evidence="2">
    <name type="scientific">Lactococcus lactis</name>
    <dbReference type="NCBI Taxonomy" id="1358"/>
    <lineage>
        <taxon>Bacteria</taxon>
        <taxon>Bacillati</taxon>
        <taxon>Bacillota</taxon>
        <taxon>Bacilli</taxon>
        <taxon>Lactobacillales</taxon>
        <taxon>Streptococcaceae</taxon>
        <taxon>Lactococcus</taxon>
    </lineage>
</organism>
<evidence type="ECO:0000313" key="3">
    <source>
        <dbReference type="EMBL" id="SPS11071.1"/>
    </source>
</evidence>
<reference evidence="4" key="2">
    <citation type="submission" date="2018-05" db="EMBL/GenBank/DDBJ databases">
        <authorList>
            <person name="Duru I."/>
        </authorList>
    </citation>
    <scope>NUCLEOTIDE SEQUENCE [LARGE SCALE GENOMIC DNA]</scope>
</reference>
<dbReference type="EMBL" id="OGTW02000039">
    <property type="protein sequence ID" value="SPS11071.1"/>
    <property type="molecule type" value="Genomic_DNA"/>
</dbReference>
<gene>
    <name evidence="2" type="ORF">AMHIJAGA_01004</name>
</gene>
<evidence type="ECO:0000313" key="2">
    <source>
        <dbReference type="EMBL" id="SPB24777.1"/>
    </source>
</evidence>
<dbReference type="AlphaFoldDB" id="A0A2X0QYV8"/>
<name>A0A2X0QYV8_9LACT</name>
<dbReference type="Pfam" id="PF02486">
    <property type="entry name" value="Rep_trans"/>
    <property type="match status" value="1"/>
</dbReference>
<proteinExistence type="predicted"/>
<reference evidence="3" key="3">
    <citation type="submission" date="2018-05" db="EMBL/GenBank/DDBJ databases">
        <authorList>
            <person name="Lanie J.A."/>
            <person name="Ng W.-L."/>
            <person name="Kazmierczak K.M."/>
            <person name="Andrzejewski T.M."/>
            <person name="Davidsen T.M."/>
            <person name="Wayne K.J."/>
            <person name="Tettelin H."/>
            <person name="Glass J.I."/>
            <person name="Rusch D."/>
            <person name="Podicherti R."/>
            <person name="Tsui H.-C.T."/>
            <person name="Winkler M.E."/>
        </authorList>
    </citation>
    <scope>NUCLEOTIDE SEQUENCE</scope>
    <source>
        <strain evidence="3">Lactococcus lactis</strain>
    </source>
</reference>
<accession>A0A2X0QYV8</accession>
<reference evidence="2" key="1">
    <citation type="submission" date="2018-01" db="EMBL/GenBank/DDBJ databases">
        <authorList>
            <person name="Gaut B.S."/>
            <person name="Morton B.R."/>
            <person name="Clegg M.T."/>
            <person name="Duvall M.R."/>
        </authorList>
    </citation>
    <scope>NUCLEOTIDE SEQUENCE</scope>
    <source>
        <strain evidence="2">Lactococcus lactis</strain>
    </source>
</reference>
<dbReference type="RefSeq" id="WP_127093751.1">
    <property type="nucleotide sequence ID" value="NZ_OGTW02000039.1"/>
</dbReference>
<dbReference type="InterPro" id="IPR003491">
    <property type="entry name" value="REP-like_C"/>
</dbReference>
<protein>
    <recommendedName>
        <fullName evidence="1">Replication initiation protein-like C-terminal domain-containing protein</fullName>
    </recommendedName>
</protein>
<dbReference type="EMBL" id="OGTW01000039">
    <property type="protein sequence ID" value="SPB24777.1"/>
    <property type="molecule type" value="Genomic_DNA"/>
</dbReference>
<evidence type="ECO:0000313" key="4">
    <source>
        <dbReference type="Proteomes" id="UP000279235"/>
    </source>
</evidence>
<sequence>MSRNPYTSMVYKIDWFAFTVSDEIDKNGEKIGFILLESLGYDLAEFETIPGRYFYNSGLTLGGYVNIYYNDYEKELARNTSNSRNYVFTGQGCTDLAQKIENDWVGLFSILTNLGVKITRLDIALDDFHGVVNFNKMENKLIKGHYRSSKKTYNVVKQADVNGDIKGYTLYIGSQSKSSAGTYFLRCYDKYAQYRTKAQIPPQEAIDTSIWQRYEISFTKKKARKIIDLMVYKGQTVGSVFMDTMRDIVEFLEPTKTQENEVHKNKNRWKVSAWWEKFLDGAGKVELGEPERDLDLGGLLRWLRVSVVPALKLLEELGEEKDFDIHEIIKEISPPEYSKKQNRLFNNAMKQPKSVILDYLDKFKEGKL</sequence>
<feature type="domain" description="Replication initiation protein-like C-terminal" evidence="1">
    <location>
        <begin position="116"/>
        <end position="325"/>
    </location>
</feature>
<evidence type="ECO:0000259" key="1">
    <source>
        <dbReference type="Pfam" id="PF02486"/>
    </source>
</evidence>